<dbReference type="GO" id="GO:0007020">
    <property type="term" value="P:microtubule nucleation"/>
    <property type="evidence" value="ECO:0007669"/>
    <property type="project" value="InterPro"/>
</dbReference>
<comment type="subunit">
    <text evidence="7">Component of the gamma-tubulin ring complex (gTuRC) consisting of TUBGCP2, TUBGCP3, TUBGCP4, TUBGCP5 and TUBGCP6 and gamma-tubulin TUBG1 or TUBG2. TUBGCP2, TUBGCP3, TUBGCP4, TUBGCP5 and TUBGCP6 assemble in a 5:5:2:1:1 stoichiometry; each is associated with a gamma-tubulin, thereby arranging 14 gamma-tubulins in a helical manner. Gamma-tubulin at the first position is blocked by TUBGCP3 at the last position, allowing 13 protafilaments to grow into a microtubule. The gTuRC (via TUBGCP3 and TUBGCP6) interacts with ACTB and MZT1; the interactions form a luminal bridge that stabilizes the initial structure during complex assembly. The gTuRC (via TUBGCP2) interacts with MZT2A/MZT2B and CDK5RAP2 (via CM1 motif); the interactions play a role in gTuRC activation. Interacts with NINL. Interacts with ATF5; the ATF5:PCNT:polyglutamylated tubulin (PGT) tripartite unites the mother centriole and the pericentriolar material (PCM) in the centrosome.</text>
</comment>
<evidence type="ECO:0000256" key="5">
    <source>
        <dbReference type="ARBA" id="ARBA00023212"/>
    </source>
</evidence>
<organism evidence="11 12">
    <name type="scientific">Patiria miniata</name>
    <name type="common">Bat star</name>
    <name type="synonym">Asterina miniata</name>
    <dbReference type="NCBI Taxonomy" id="46514"/>
    <lineage>
        <taxon>Eukaryota</taxon>
        <taxon>Metazoa</taxon>
        <taxon>Echinodermata</taxon>
        <taxon>Eleutherozoa</taxon>
        <taxon>Asterozoa</taxon>
        <taxon>Asteroidea</taxon>
        <taxon>Valvatacea</taxon>
        <taxon>Valvatida</taxon>
        <taxon>Asterinidae</taxon>
        <taxon>Patiria</taxon>
    </lineage>
</organism>
<evidence type="ECO:0000256" key="8">
    <source>
        <dbReference type="RuleBase" id="RU363050"/>
    </source>
</evidence>
<reference evidence="11" key="1">
    <citation type="submission" date="2022-11" db="UniProtKB">
        <authorList>
            <consortium name="EnsemblMetazoa"/>
        </authorList>
    </citation>
    <scope>IDENTIFICATION</scope>
</reference>
<evidence type="ECO:0000256" key="2">
    <source>
        <dbReference type="ARBA" id="ARBA00010337"/>
    </source>
</evidence>
<dbReference type="PANTHER" id="PTHR19302:SF27">
    <property type="entry name" value="GAMMA-TUBULIN COMPLEX COMPONENT 4"/>
    <property type="match status" value="1"/>
</dbReference>
<evidence type="ECO:0000256" key="1">
    <source>
        <dbReference type="ARBA" id="ARBA00004300"/>
    </source>
</evidence>
<dbReference type="InterPro" id="IPR042241">
    <property type="entry name" value="GCP_C_sf"/>
</dbReference>
<dbReference type="InterPro" id="IPR040457">
    <property type="entry name" value="GCP_C"/>
</dbReference>
<protein>
    <recommendedName>
        <fullName evidence="8">Gamma-tubulin complex component</fullName>
    </recommendedName>
</protein>
<accession>A0A914BBZ0</accession>
<dbReference type="GO" id="GO:0051321">
    <property type="term" value="P:meiotic cell cycle"/>
    <property type="evidence" value="ECO:0007669"/>
    <property type="project" value="TreeGrafter"/>
</dbReference>
<dbReference type="Gene3D" id="1.20.120.1900">
    <property type="entry name" value="Gamma-tubulin complex, C-terminal domain"/>
    <property type="match status" value="1"/>
</dbReference>
<dbReference type="GO" id="GO:0000278">
    <property type="term" value="P:mitotic cell cycle"/>
    <property type="evidence" value="ECO:0007669"/>
    <property type="project" value="TreeGrafter"/>
</dbReference>
<name>A0A914BBZ0_PATMI</name>
<dbReference type="EnsemblMetazoa" id="XM_038217627.1">
    <property type="protein sequence ID" value="XP_038073555.1"/>
    <property type="gene ID" value="LOC119741744"/>
</dbReference>
<dbReference type="Pfam" id="PF04130">
    <property type="entry name" value="GCP_C_terminal"/>
    <property type="match status" value="1"/>
</dbReference>
<dbReference type="OMA" id="QLSMWLL"/>
<dbReference type="GO" id="GO:0005874">
    <property type="term" value="C:microtubule"/>
    <property type="evidence" value="ECO:0007669"/>
    <property type="project" value="UniProtKB-KW"/>
</dbReference>
<dbReference type="GeneID" id="119741744"/>
<dbReference type="GO" id="GO:0051011">
    <property type="term" value="F:microtubule minus-end binding"/>
    <property type="evidence" value="ECO:0007669"/>
    <property type="project" value="TreeGrafter"/>
</dbReference>
<dbReference type="RefSeq" id="XP_038073554.1">
    <property type="nucleotide sequence ID" value="XM_038217626.1"/>
</dbReference>
<dbReference type="GO" id="GO:0051225">
    <property type="term" value="P:spindle assembly"/>
    <property type="evidence" value="ECO:0007669"/>
    <property type="project" value="TreeGrafter"/>
</dbReference>
<keyword evidence="3 8" id="KW-0963">Cytoplasm</keyword>
<comment type="function">
    <text evidence="6">Component of the gamma-tubulin ring complex (gTuRC) which mediates microtubule nucleation. The gTuRC regulates the minus-end nucleation of alpha-beta tubulin heterodimers that grow into microtubule protafilaments, a critical step in centrosome duplication and spindle formation.</text>
</comment>
<dbReference type="CTD" id="27229"/>
<dbReference type="GO" id="GO:0005813">
    <property type="term" value="C:centrosome"/>
    <property type="evidence" value="ECO:0007669"/>
    <property type="project" value="UniProtKB-SubCell"/>
</dbReference>
<keyword evidence="4 8" id="KW-0493">Microtubule</keyword>
<dbReference type="EnsemblMetazoa" id="XM_038217626.1">
    <property type="protein sequence ID" value="XP_038073554.1"/>
    <property type="gene ID" value="LOC119741744"/>
</dbReference>
<dbReference type="PANTHER" id="PTHR19302">
    <property type="entry name" value="GAMMA TUBULIN COMPLEX PROTEIN"/>
    <property type="match status" value="1"/>
</dbReference>
<dbReference type="AlphaFoldDB" id="A0A914BBZ0"/>
<keyword evidence="12" id="KW-1185">Reference proteome</keyword>
<keyword evidence="5 8" id="KW-0206">Cytoskeleton</keyword>
<dbReference type="InterPro" id="IPR007259">
    <property type="entry name" value="GCP"/>
</dbReference>
<dbReference type="FunFam" id="1.20.120.1900:FF:000001">
    <property type="entry name" value="Gamma-tubulin complex component"/>
    <property type="match status" value="1"/>
</dbReference>
<feature type="domain" description="Gamma tubulin complex component protein N-terminal" evidence="10">
    <location>
        <begin position="2"/>
        <end position="349"/>
    </location>
</feature>
<dbReference type="RefSeq" id="XP_038073555.1">
    <property type="nucleotide sequence ID" value="XM_038217627.1"/>
</dbReference>
<dbReference type="GO" id="GO:0000922">
    <property type="term" value="C:spindle pole"/>
    <property type="evidence" value="ECO:0007669"/>
    <property type="project" value="InterPro"/>
</dbReference>
<evidence type="ECO:0000256" key="7">
    <source>
        <dbReference type="ARBA" id="ARBA00093547"/>
    </source>
</evidence>
<evidence type="ECO:0000259" key="9">
    <source>
        <dbReference type="Pfam" id="PF04130"/>
    </source>
</evidence>
<comment type="similarity">
    <text evidence="2 8">Belongs to the TUBGCP family.</text>
</comment>
<dbReference type="Pfam" id="PF17681">
    <property type="entry name" value="GCP_N_terminal"/>
    <property type="match status" value="1"/>
</dbReference>
<proteinExistence type="inferred from homology"/>
<dbReference type="Proteomes" id="UP000887568">
    <property type="component" value="Unplaced"/>
</dbReference>
<dbReference type="InterPro" id="IPR041470">
    <property type="entry name" value="GCP_N"/>
</dbReference>
<evidence type="ECO:0000259" key="10">
    <source>
        <dbReference type="Pfam" id="PF17681"/>
    </source>
</evidence>
<dbReference type="GO" id="GO:0031122">
    <property type="term" value="P:cytoplasmic microtubule organization"/>
    <property type="evidence" value="ECO:0007669"/>
    <property type="project" value="TreeGrafter"/>
</dbReference>
<evidence type="ECO:0000256" key="3">
    <source>
        <dbReference type="ARBA" id="ARBA00022490"/>
    </source>
</evidence>
<dbReference type="OrthoDB" id="78652at2759"/>
<comment type="subcellular location">
    <subcellularLocation>
        <location evidence="1">Cytoplasm</location>
        <location evidence="1">Cytoskeleton</location>
        <location evidence="1">Microtubule organizing center</location>
        <location evidence="1">Centrosome</location>
    </subcellularLocation>
</comment>
<dbReference type="GO" id="GO:0043015">
    <property type="term" value="F:gamma-tubulin binding"/>
    <property type="evidence" value="ECO:0007669"/>
    <property type="project" value="InterPro"/>
</dbReference>
<evidence type="ECO:0000256" key="4">
    <source>
        <dbReference type="ARBA" id="ARBA00022701"/>
    </source>
</evidence>
<feature type="domain" description="Gamma tubulin complex component C-terminal" evidence="9">
    <location>
        <begin position="352"/>
        <end position="653"/>
    </location>
</feature>
<evidence type="ECO:0000313" key="12">
    <source>
        <dbReference type="Proteomes" id="UP000887568"/>
    </source>
</evidence>
<sequence>MLHELLLSLSGYTGSIFVEGEKGAIKVVPDLPFLHCSEVYILNRLCILGTHYKRFREFIKEYTGSPSSSLESAKNAPKDLLKLKDGLYLRAFCAGLDGVLDPYRQVLLQLEQEILSDPHLTPCHIQEVLEPYQLLFPDLWAVIEQIQYQRGHGGHILQIVHQHCNCGKPMVKDAFQKILFVCHSVMYRQVTAWLLHGMLLDNHGEFFIHKSAMASLAERQYDDDDLGIGGVTGRQMREVMQLNEEGRLPERPAHTHFAIRPSMLPSYIPVRVAEKILFVGESVQMFENRKQNIASKYSDSVLGDKEDVFAARFHQLRQEPLFSIKNCEDAIDEIRSCVAEHLWRLVVEESDLVGQLHTLKDFFLLGRGELFLAFIDHAQNLLKTPPTSTTEHDVNLAFRQAAHKVLLEDDTSLGQVRLTVTCKTPAKGAGKKVEAAPQSKGSGDIGWNCLGMTYNVQWPLHTLFNSAALEKYNTLFCFLLSIKRVQLELQQCWALQMQRKHAPVDQSDASKWRLRSHMAFLVDNLQYYLQVDVLETQFHQLIDRINSTRDFEAVRLAHDQFLTSLLGQCFLLMKPVSHCLNEIMELCHSFAVLLITHAASMTDREVAHMDKLSQGFNRQSSLLFKILSSVRSHHQASPYLSQLLLRLDFNKYYSQAEGALAP</sequence>
<evidence type="ECO:0000313" key="11">
    <source>
        <dbReference type="EnsemblMetazoa" id="XP_038073554.1"/>
    </source>
</evidence>
<dbReference type="GO" id="GO:0000930">
    <property type="term" value="C:gamma-tubulin complex"/>
    <property type="evidence" value="ECO:0007669"/>
    <property type="project" value="TreeGrafter"/>
</dbReference>
<evidence type="ECO:0000256" key="6">
    <source>
        <dbReference type="ARBA" id="ARBA00093416"/>
    </source>
</evidence>